<evidence type="ECO:0000313" key="3">
    <source>
        <dbReference type="EMBL" id="CAL6097261.1"/>
    </source>
</evidence>
<gene>
    <name evidence="3" type="ORF">HINF_LOCUS68823</name>
    <name evidence="2" type="ORF">HINF_LOCUS760</name>
</gene>
<organism evidence="2">
    <name type="scientific">Hexamita inflata</name>
    <dbReference type="NCBI Taxonomy" id="28002"/>
    <lineage>
        <taxon>Eukaryota</taxon>
        <taxon>Metamonada</taxon>
        <taxon>Diplomonadida</taxon>
        <taxon>Hexamitidae</taxon>
        <taxon>Hexamitinae</taxon>
        <taxon>Hexamita</taxon>
    </lineage>
</organism>
<dbReference type="EMBL" id="CATOUU010000019">
    <property type="protein sequence ID" value="CAI9913115.1"/>
    <property type="molecule type" value="Genomic_DNA"/>
</dbReference>
<proteinExistence type="predicted"/>
<feature type="compositionally biased region" description="Low complexity" evidence="1">
    <location>
        <begin position="98"/>
        <end position="117"/>
    </location>
</feature>
<protein>
    <submittedName>
        <fullName evidence="3">Hypothetical_protein</fullName>
    </submittedName>
</protein>
<comment type="caution">
    <text evidence="2">The sequence shown here is derived from an EMBL/GenBank/DDBJ whole genome shotgun (WGS) entry which is preliminary data.</text>
</comment>
<evidence type="ECO:0000313" key="2">
    <source>
        <dbReference type="EMBL" id="CAI9913115.1"/>
    </source>
</evidence>
<reference evidence="2" key="1">
    <citation type="submission" date="2023-06" db="EMBL/GenBank/DDBJ databases">
        <authorList>
            <person name="Kurt Z."/>
        </authorList>
    </citation>
    <scope>NUCLEOTIDE SEQUENCE</scope>
</reference>
<dbReference type="EMBL" id="CAXDID020000493">
    <property type="protein sequence ID" value="CAL6097261.1"/>
    <property type="molecule type" value="Genomic_DNA"/>
</dbReference>
<keyword evidence="4" id="KW-1185">Reference proteome</keyword>
<dbReference type="AlphaFoldDB" id="A0AA86N5B5"/>
<accession>A0AA86N5B5</accession>
<reference evidence="3 4" key="2">
    <citation type="submission" date="2024-07" db="EMBL/GenBank/DDBJ databases">
        <authorList>
            <person name="Akdeniz Z."/>
        </authorList>
    </citation>
    <scope>NUCLEOTIDE SEQUENCE [LARGE SCALE GENOMIC DNA]</scope>
</reference>
<sequence length="459" mass="50493">MHGLILNLSLPFWQVQPGNHVLATQLHQQPPSEPRFNRISLLYNLSQKVSSAGGLPARAYCRPYSTQFPAPAPASPGSSLLCPPAPAVQVSAARKATRGPGSPSSGPSPARSPQASAMLGTPRCAADRLLPFLRGQPSPYKALRVSFFSRIPAAPPARLRTRFPAGRGLPRCDFARQNFPPRVFTCPLIANTPSWRTPVAAGCGSSCQFGPTFQLGNLHFTEPHTRFQVSDRDFPSGKNIWQEKIAFSRPGIFALGNFRFFPTRGRFGEAPACQKCEKARISWGGPLRRACLIFFALFHGEKYFDMRFQVWGCDFRAGKNLVGKSASNCVSRGCWLHSGRESVLFQGRRVRERASVGALMFCGGILFVSAPLGLSRCFWALGSGERACERVLEWESVLECKRERNCEREGGCSSGQKTAAELRTEALSQIRPGEHARRPCWRVGRASPERIHLAVKIIA</sequence>
<dbReference type="Proteomes" id="UP001642409">
    <property type="component" value="Unassembled WGS sequence"/>
</dbReference>
<feature type="region of interest" description="Disordered" evidence="1">
    <location>
        <begin position="91"/>
        <end position="118"/>
    </location>
</feature>
<evidence type="ECO:0000256" key="1">
    <source>
        <dbReference type="SAM" id="MobiDB-lite"/>
    </source>
</evidence>
<name>A0AA86N5B5_9EUKA</name>
<evidence type="ECO:0000313" key="4">
    <source>
        <dbReference type="Proteomes" id="UP001642409"/>
    </source>
</evidence>